<keyword evidence="1" id="KW-0472">Membrane</keyword>
<keyword evidence="1" id="KW-1133">Transmembrane helix</keyword>
<sequence length="283" mass="30906">MKQYDTFLTVELNEGQIKAFKKVRNWMSLLGIASVLLGAGTATAMAVNPEFRNKVFFSEPVQAVFANQIDMVSTGLVNPDAQLNAPAVQPAKVAFNLIPAKYSVAETHKSLNPGQKEVVEYLSERYRVSSEALETIVRLAYKVGREEQVEPTLILAVVAVESGFNPFAASPVGAKGLMQIMPKIHKDKFEEISPGDWSALNPEHNMRVGAQIIHEYTRRTGSIQTGLRWYVGAAVSGNDNGYPAKVLGIKAKIDSVYRTGRLVAAREADEKAGVTKVATHFEG</sequence>
<dbReference type="CDD" id="cd00254">
    <property type="entry name" value="LT-like"/>
    <property type="match status" value="1"/>
</dbReference>
<protein>
    <submittedName>
        <fullName evidence="3">Transglycosylase SLT domain-containing protein</fullName>
    </submittedName>
</protein>
<evidence type="ECO:0000313" key="3">
    <source>
        <dbReference type="EMBL" id="MCQ8896871.1"/>
    </source>
</evidence>
<dbReference type="InterPro" id="IPR023346">
    <property type="entry name" value="Lysozyme-like_dom_sf"/>
</dbReference>
<organism evidence="3 4">
    <name type="scientific">Limnobacter humi</name>
    <dbReference type="NCBI Taxonomy" id="1778671"/>
    <lineage>
        <taxon>Bacteria</taxon>
        <taxon>Pseudomonadati</taxon>
        <taxon>Pseudomonadota</taxon>
        <taxon>Betaproteobacteria</taxon>
        <taxon>Burkholderiales</taxon>
        <taxon>Burkholderiaceae</taxon>
        <taxon>Limnobacter</taxon>
    </lineage>
</organism>
<evidence type="ECO:0000313" key="4">
    <source>
        <dbReference type="Proteomes" id="UP001204142"/>
    </source>
</evidence>
<reference evidence="3 4" key="1">
    <citation type="submission" date="2022-07" db="EMBL/GenBank/DDBJ databases">
        <authorList>
            <person name="Xamxidin M."/>
            <person name="Wu M."/>
        </authorList>
    </citation>
    <scope>NUCLEOTIDE SEQUENCE [LARGE SCALE GENOMIC DNA]</scope>
    <source>
        <strain evidence="3 4">NBRC 111650</strain>
    </source>
</reference>
<name>A0ABT1WIK6_9BURK</name>
<dbReference type="Proteomes" id="UP001204142">
    <property type="component" value="Unassembled WGS sequence"/>
</dbReference>
<feature type="transmembrane region" description="Helical" evidence="1">
    <location>
        <begin position="26"/>
        <end position="47"/>
    </location>
</feature>
<dbReference type="Gene3D" id="1.10.530.10">
    <property type="match status" value="1"/>
</dbReference>
<evidence type="ECO:0000256" key="1">
    <source>
        <dbReference type="SAM" id="Phobius"/>
    </source>
</evidence>
<comment type="caution">
    <text evidence="3">The sequence shown here is derived from an EMBL/GenBank/DDBJ whole genome shotgun (WGS) entry which is preliminary data.</text>
</comment>
<proteinExistence type="predicted"/>
<dbReference type="Pfam" id="PF01464">
    <property type="entry name" value="SLT"/>
    <property type="match status" value="1"/>
</dbReference>
<feature type="domain" description="Transglycosylase SLT" evidence="2">
    <location>
        <begin position="144"/>
        <end position="222"/>
    </location>
</feature>
<dbReference type="RefSeq" id="WP_256764662.1">
    <property type="nucleotide sequence ID" value="NZ_JANIGO010000003.1"/>
</dbReference>
<accession>A0ABT1WIK6</accession>
<keyword evidence="4" id="KW-1185">Reference proteome</keyword>
<gene>
    <name evidence="3" type="ORF">NQT62_10560</name>
</gene>
<evidence type="ECO:0000259" key="2">
    <source>
        <dbReference type="Pfam" id="PF01464"/>
    </source>
</evidence>
<dbReference type="InterPro" id="IPR008258">
    <property type="entry name" value="Transglycosylase_SLT_dom_1"/>
</dbReference>
<keyword evidence="1" id="KW-0812">Transmembrane</keyword>
<dbReference type="SUPFAM" id="SSF53955">
    <property type="entry name" value="Lysozyme-like"/>
    <property type="match status" value="1"/>
</dbReference>
<dbReference type="EMBL" id="JANIGO010000003">
    <property type="protein sequence ID" value="MCQ8896871.1"/>
    <property type="molecule type" value="Genomic_DNA"/>
</dbReference>